<gene>
    <name evidence="7" type="ORF">JOF34_000393</name>
</gene>
<keyword evidence="2" id="KW-0813">Transport</keyword>
<organism evidence="7 8">
    <name type="scientific">Microbacterium amylolyticum</name>
    <dbReference type="NCBI Taxonomy" id="936337"/>
    <lineage>
        <taxon>Bacteria</taxon>
        <taxon>Bacillati</taxon>
        <taxon>Actinomycetota</taxon>
        <taxon>Actinomycetes</taxon>
        <taxon>Micrococcales</taxon>
        <taxon>Microbacteriaceae</taxon>
        <taxon>Microbacterium</taxon>
    </lineage>
</organism>
<keyword evidence="4 7" id="KW-0067">ATP-binding</keyword>
<dbReference type="CDD" id="cd03230">
    <property type="entry name" value="ABC_DR_subfamily_A"/>
    <property type="match status" value="1"/>
</dbReference>
<dbReference type="InterPro" id="IPR027417">
    <property type="entry name" value="P-loop_NTPase"/>
</dbReference>
<dbReference type="PROSITE" id="PS50893">
    <property type="entry name" value="ABC_TRANSPORTER_2"/>
    <property type="match status" value="1"/>
</dbReference>
<dbReference type="Pfam" id="PF00005">
    <property type="entry name" value="ABC_tran"/>
    <property type="match status" value="1"/>
</dbReference>
<comment type="subcellular location">
    <subcellularLocation>
        <location evidence="1">Cell membrane</location>
        <topology evidence="1">Peripheral membrane protein</topology>
    </subcellularLocation>
</comment>
<evidence type="ECO:0000256" key="3">
    <source>
        <dbReference type="ARBA" id="ARBA00022741"/>
    </source>
</evidence>
<comment type="caution">
    <text evidence="7">The sequence shown here is derived from an EMBL/GenBank/DDBJ whole genome shotgun (WGS) entry which is preliminary data.</text>
</comment>
<accession>A0ABS4ZET4</accession>
<dbReference type="InterPro" id="IPR003439">
    <property type="entry name" value="ABC_transporter-like_ATP-bd"/>
</dbReference>
<dbReference type="InterPro" id="IPR017871">
    <property type="entry name" value="ABC_transporter-like_CS"/>
</dbReference>
<dbReference type="PANTHER" id="PTHR42711">
    <property type="entry name" value="ABC TRANSPORTER ATP-BINDING PROTEIN"/>
    <property type="match status" value="1"/>
</dbReference>
<reference evidence="7 8" key="1">
    <citation type="submission" date="2021-03" db="EMBL/GenBank/DDBJ databases">
        <title>Sequencing the genomes of 1000 actinobacteria strains.</title>
        <authorList>
            <person name="Klenk H.-P."/>
        </authorList>
    </citation>
    <scope>NUCLEOTIDE SEQUENCE [LARGE SCALE GENOMIC DNA]</scope>
    <source>
        <strain evidence="7 8">DSM 24221</strain>
    </source>
</reference>
<evidence type="ECO:0000256" key="1">
    <source>
        <dbReference type="ARBA" id="ARBA00004202"/>
    </source>
</evidence>
<keyword evidence="8" id="KW-1185">Reference proteome</keyword>
<keyword evidence="5" id="KW-0046">Antibiotic resistance</keyword>
<evidence type="ECO:0000259" key="6">
    <source>
        <dbReference type="PROSITE" id="PS50893"/>
    </source>
</evidence>
<evidence type="ECO:0000256" key="4">
    <source>
        <dbReference type="ARBA" id="ARBA00022840"/>
    </source>
</evidence>
<evidence type="ECO:0000313" key="8">
    <source>
        <dbReference type="Proteomes" id="UP001519362"/>
    </source>
</evidence>
<dbReference type="SUPFAM" id="SSF52540">
    <property type="entry name" value="P-loop containing nucleoside triphosphate hydrolases"/>
    <property type="match status" value="1"/>
</dbReference>
<protein>
    <submittedName>
        <fullName evidence="7">ABC-2 type transport system ATP-binding protein</fullName>
    </submittedName>
</protein>
<proteinExistence type="predicted"/>
<evidence type="ECO:0000256" key="5">
    <source>
        <dbReference type="ARBA" id="ARBA00023251"/>
    </source>
</evidence>
<keyword evidence="3" id="KW-0547">Nucleotide-binding</keyword>
<dbReference type="PROSITE" id="PS00211">
    <property type="entry name" value="ABC_TRANSPORTER_1"/>
    <property type="match status" value="1"/>
</dbReference>
<sequence>MIPAIEVQGLTRSYRGRPVLRGVDLAVREGETLGILGHNGAGKTTLVETIGGLRKPTSGSVRVLGLDPIADRDRVRGVLGMQLQNSMLHHALSVRENLRLHRSFYRSGEDPDALIERLGLTAVRGTHAQRLSGGQQQRLSVGVALIGRPRVLILDELTTGLDPEGRRGIWRLIEQLQADGVTILLVSHSMDEVARLCRRVIMLDAGRILTEGSPEALREQTGAEDLEEAFLALRQGTRDTGETS</sequence>
<dbReference type="GO" id="GO:0005524">
    <property type="term" value="F:ATP binding"/>
    <property type="evidence" value="ECO:0007669"/>
    <property type="project" value="UniProtKB-KW"/>
</dbReference>
<dbReference type="InterPro" id="IPR003593">
    <property type="entry name" value="AAA+_ATPase"/>
</dbReference>
<evidence type="ECO:0000256" key="2">
    <source>
        <dbReference type="ARBA" id="ARBA00022448"/>
    </source>
</evidence>
<feature type="domain" description="ABC transporter" evidence="6">
    <location>
        <begin position="5"/>
        <end position="230"/>
    </location>
</feature>
<dbReference type="Gene3D" id="3.40.50.300">
    <property type="entry name" value="P-loop containing nucleotide triphosphate hydrolases"/>
    <property type="match status" value="1"/>
</dbReference>
<dbReference type="PANTHER" id="PTHR42711:SF16">
    <property type="entry name" value="ABC TRANSPORTER ATP-BINDING PROTEIN"/>
    <property type="match status" value="1"/>
</dbReference>
<dbReference type="EMBL" id="JAGIOL010000001">
    <property type="protein sequence ID" value="MBP2435807.1"/>
    <property type="molecule type" value="Genomic_DNA"/>
</dbReference>
<dbReference type="SMART" id="SM00382">
    <property type="entry name" value="AAA"/>
    <property type="match status" value="1"/>
</dbReference>
<dbReference type="RefSeq" id="WP_165131879.1">
    <property type="nucleotide sequence ID" value="NZ_CP049253.1"/>
</dbReference>
<dbReference type="Proteomes" id="UP001519362">
    <property type="component" value="Unassembled WGS sequence"/>
</dbReference>
<dbReference type="InterPro" id="IPR050763">
    <property type="entry name" value="ABC_transporter_ATP-binding"/>
</dbReference>
<name>A0ABS4ZET4_9MICO</name>
<evidence type="ECO:0000313" key="7">
    <source>
        <dbReference type="EMBL" id="MBP2435807.1"/>
    </source>
</evidence>